<evidence type="ECO:0000313" key="2">
    <source>
        <dbReference type="EMBL" id="CAA9394505.1"/>
    </source>
</evidence>
<dbReference type="AlphaFoldDB" id="A0A6J4NPK4"/>
<gene>
    <name evidence="2" type="ORF">AVDCRST_MAG74-1192</name>
</gene>
<proteinExistence type="predicted"/>
<protein>
    <submittedName>
        <fullName evidence="2">Uncharacterized protein</fullName>
    </submittedName>
</protein>
<feature type="transmembrane region" description="Helical" evidence="1">
    <location>
        <begin position="161"/>
        <end position="181"/>
    </location>
</feature>
<accession>A0A6J4NPK4</accession>
<keyword evidence="1" id="KW-1133">Transmembrane helix</keyword>
<name>A0A6J4NPK4_9BACT</name>
<organism evidence="2">
    <name type="scientific">uncultured Pyrinomonadaceae bacterium</name>
    <dbReference type="NCBI Taxonomy" id="2283094"/>
    <lineage>
        <taxon>Bacteria</taxon>
        <taxon>Pseudomonadati</taxon>
        <taxon>Acidobacteriota</taxon>
        <taxon>Blastocatellia</taxon>
        <taxon>Blastocatellales</taxon>
        <taxon>Pyrinomonadaceae</taxon>
        <taxon>environmental samples</taxon>
    </lineage>
</organism>
<sequence length="195" mass="20344">MRKNLYMNWLRNITAAGLAMMIFTTSSMIALAGVEKKSLMGEITVSGQNTSSNAPSVLLNGESAFTGRTFFSGGTISTPEAVTSTVKLGKLGYVTLSPNTTLTLSFDEKTISGTLSAGRAKVFNAEGVDVKIQNLAATAVAPMNQTQDDDDDDNGVFSNSAVGPVLVFAGIVAAAVILVVVNDDEDNDIVVSPSR</sequence>
<keyword evidence="1" id="KW-0812">Transmembrane</keyword>
<keyword evidence="1" id="KW-0472">Membrane</keyword>
<evidence type="ECO:0000256" key="1">
    <source>
        <dbReference type="SAM" id="Phobius"/>
    </source>
</evidence>
<dbReference type="EMBL" id="CADCUR010000099">
    <property type="protein sequence ID" value="CAA9394505.1"/>
    <property type="molecule type" value="Genomic_DNA"/>
</dbReference>
<reference evidence="2" key="1">
    <citation type="submission" date="2020-02" db="EMBL/GenBank/DDBJ databases">
        <authorList>
            <person name="Meier V. D."/>
        </authorList>
    </citation>
    <scope>NUCLEOTIDE SEQUENCE</scope>
    <source>
        <strain evidence="2">AVDCRST_MAG74</strain>
    </source>
</reference>